<dbReference type="GO" id="GO:0006355">
    <property type="term" value="P:regulation of DNA-templated transcription"/>
    <property type="evidence" value="ECO:0007669"/>
    <property type="project" value="InterPro"/>
</dbReference>
<feature type="domain" description="Sigma-54 factor interaction" evidence="7">
    <location>
        <begin position="38"/>
        <end position="267"/>
    </location>
</feature>
<evidence type="ECO:0000256" key="5">
    <source>
        <dbReference type="ARBA" id="ARBA00023163"/>
    </source>
</evidence>
<sequence>MRKPETKNKSGGLTSFKDVTDLIQLQLRAGKLNRFANIIGRDIKMLQVFQQINDVAGYDYPVHIYRETGTGKELVASAIHNESPRGGAPFVPINCGALPENLIETELFGHVRGAFSGAIRDKKGRFELADGGTIFLDEISELSRNMQVRLLRFLQEGTFERVGGEKTISVKVRVISASNKDLKKEVRQNNFRDDLYYRINVIPIHLPPLRERKNDIPMLLEHFLQEAGDRYGHKQLRISKDALALMMDHRWPGNVRELQNALQFAIVKCRGNVISPRDLPMEIRDVQHIGSRTGPPRKLNKSPLPPLC</sequence>
<dbReference type="PANTHER" id="PTHR32071">
    <property type="entry name" value="TRANSCRIPTIONAL REGULATORY PROTEIN"/>
    <property type="match status" value="1"/>
</dbReference>
<dbReference type="InterPro" id="IPR002078">
    <property type="entry name" value="Sigma_54_int"/>
</dbReference>
<evidence type="ECO:0000313" key="9">
    <source>
        <dbReference type="Proteomes" id="UP000603434"/>
    </source>
</evidence>
<dbReference type="PROSITE" id="PS50045">
    <property type="entry name" value="SIGMA54_INTERACT_4"/>
    <property type="match status" value="1"/>
</dbReference>
<keyword evidence="5" id="KW-0804">Transcription</keyword>
<dbReference type="Gene3D" id="3.40.50.300">
    <property type="entry name" value="P-loop containing nucleotide triphosphate hydrolases"/>
    <property type="match status" value="1"/>
</dbReference>
<feature type="region of interest" description="Disordered" evidence="6">
    <location>
        <begin position="287"/>
        <end position="308"/>
    </location>
</feature>
<evidence type="ECO:0000313" key="8">
    <source>
        <dbReference type="EMBL" id="MBC8360700.1"/>
    </source>
</evidence>
<evidence type="ECO:0000256" key="1">
    <source>
        <dbReference type="ARBA" id="ARBA00022741"/>
    </source>
</evidence>
<evidence type="ECO:0000256" key="6">
    <source>
        <dbReference type="SAM" id="MobiDB-lite"/>
    </source>
</evidence>
<dbReference type="SUPFAM" id="SSF52540">
    <property type="entry name" value="P-loop containing nucleoside triphosphate hydrolases"/>
    <property type="match status" value="1"/>
</dbReference>
<organism evidence="8 9">
    <name type="scientific">Candidatus Desulfatibia profunda</name>
    <dbReference type="NCBI Taxonomy" id="2841695"/>
    <lineage>
        <taxon>Bacteria</taxon>
        <taxon>Pseudomonadati</taxon>
        <taxon>Thermodesulfobacteriota</taxon>
        <taxon>Desulfobacteria</taxon>
        <taxon>Desulfobacterales</taxon>
        <taxon>Desulfobacterales incertae sedis</taxon>
        <taxon>Candidatus Desulfatibia</taxon>
    </lineage>
</organism>
<dbReference type="Proteomes" id="UP000603434">
    <property type="component" value="Unassembled WGS sequence"/>
</dbReference>
<keyword evidence="1" id="KW-0547">Nucleotide-binding</keyword>
<dbReference type="Pfam" id="PF25601">
    <property type="entry name" value="AAA_lid_14"/>
    <property type="match status" value="1"/>
</dbReference>
<evidence type="ECO:0000256" key="4">
    <source>
        <dbReference type="ARBA" id="ARBA00023125"/>
    </source>
</evidence>
<keyword evidence="4" id="KW-0238">DNA-binding</keyword>
<reference evidence="8 9" key="1">
    <citation type="submission" date="2020-08" db="EMBL/GenBank/DDBJ databases">
        <title>Bridging the membrane lipid divide: bacteria of the FCB group superphylum have the potential to synthesize archaeal ether lipids.</title>
        <authorList>
            <person name="Villanueva L."/>
            <person name="Von Meijenfeldt F.A.B."/>
            <person name="Westbye A.B."/>
            <person name="Yadav S."/>
            <person name="Hopmans E.C."/>
            <person name="Dutilh B.E."/>
            <person name="Sinninghe Damste J.S."/>
        </authorList>
    </citation>
    <scope>NUCLEOTIDE SEQUENCE [LARGE SCALE GENOMIC DNA]</scope>
    <source>
        <strain evidence="8">NIOZ-UU30</strain>
    </source>
</reference>
<dbReference type="PROSITE" id="PS00676">
    <property type="entry name" value="SIGMA54_INTERACT_2"/>
    <property type="match status" value="1"/>
</dbReference>
<dbReference type="InterPro" id="IPR003593">
    <property type="entry name" value="AAA+_ATPase"/>
</dbReference>
<gene>
    <name evidence="8" type="ORF">H8E23_04825</name>
</gene>
<evidence type="ECO:0000256" key="2">
    <source>
        <dbReference type="ARBA" id="ARBA00022840"/>
    </source>
</evidence>
<keyword evidence="3" id="KW-0805">Transcription regulation</keyword>
<dbReference type="InterPro" id="IPR058031">
    <property type="entry name" value="AAA_lid_NorR"/>
</dbReference>
<evidence type="ECO:0000256" key="3">
    <source>
        <dbReference type="ARBA" id="ARBA00023015"/>
    </source>
</evidence>
<dbReference type="EMBL" id="JACNJH010000101">
    <property type="protein sequence ID" value="MBC8360700.1"/>
    <property type="molecule type" value="Genomic_DNA"/>
</dbReference>
<dbReference type="SMART" id="SM00382">
    <property type="entry name" value="AAA"/>
    <property type="match status" value="1"/>
</dbReference>
<protein>
    <submittedName>
        <fullName evidence="8">Sigma-54-dependent Fis family transcriptional regulator</fullName>
    </submittedName>
</protein>
<name>A0A8J6NR74_9BACT</name>
<dbReference type="GO" id="GO:0003677">
    <property type="term" value="F:DNA binding"/>
    <property type="evidence" value="ECO:0007669"/>
    <property type="project" value="UniProtKB-KW"/>
</dbReference>
<dbReference type="InterPro" id="IPR027417">
    <property type="entry name" value="P-loop_NTPase"/>
</dbReference>
<dbReference type="FunFam" id="3.40.50.300:FF:000006">
    <property type="entry name" value="DNA-binding transcriptional regulator NtrC"/>
    <property type="match status" value="1"/>
</dbReference>
<dbReference type="PROSITE" id="PS00688">
    <property type="entry name" value="SIGMA54_INTERACT_3"/>
    <property type="match status" value="1"/>
</dbReference>
<comment type="caution">
    <text evidence="8">The sequence shown here is derived from an EMBL/GenBank/DDBJ whole genome shotgun (WGS) entry which is preliminary data.</text>
</comment>
<dbReference type="InterPro" id="IPR025943">
    <property type="entry name" value="Sigma_54_int_dom_ATP-bd_2"/>
</dbReference>
<dbReference type="AlphaFoldDB" id="A0A8J6NR74"/>
<dbReference type="Pfam" id="PF00158">
    <property type="entry name" value="Sigma54_activat"/>
    <property type="match status" value="1"/>
</dbReference>
<dbReference type="InterPro" id="IPR025944">
    <property type="entry name" value="Sigma_54_int_dom_CS"/>
</dbReference>
<keyword evidence="2" id="KW-0067">ATP-binding</keyword>
<dbReference type="Gene3D" id="1.10.8.60">
    <property type="match status" value="1"/>
</dbReference>
<evidence type="ECO:0000259" key="7">
    <source>
        <dbReference type="PROSITE" id="PS50045"/>
    </source>
</evidence>
<accession>A0A8J6NR74</accession>
<proteinExistence type="predicted"/>
<dbReference type="CDD" id="cd00009">
    <property type="entry name" value="AAA"/>
    <property type="match status" value="1"/>
</dbReference>
<dbReference type="GO" id="GO:0005524">
    <property type="term" value="F:ATP binding"/>
    <property type="evidence" value="ECO:0007669"/>
    <property type="project" value="UniProtKB-KW"/>
</dbReference>